<sequence length="393" mass="44598">MRERILRDAEVRNCQSDIETLDLLASKNAMADSYQWDGQLLKALEIRRSVYSGRRSILGSEHPDTLLAYDRLIGTKSSINSKKEQKEVCKMREKSVEIWTRILGGLHEHTLEAKVNLGHSYSTSGQLQKAIVVQETVLQVRQEQFNKRKDLSVVSHFLSSMGNLANLMTKSGRTEDALATRRRALTIAQEYLGDSSRVTFKIRNNLINCLASQAIDPRVKEEVLKLRMAIWKEQKSVFGKRDAGVLKVTSLLAIDLADSDIERSIRTRKKLLNKQKSKFGEENRESLDNMKKLAISLAVKASCGGANFEEQTVLMETVVDAQIRLLGEMHDQTCDTRIELLCLYDLARERDKADSLAKAFDALETGFSDNGDNSDYEDLFNIFEWRVFWGIGI</sequence>
<evidence type="ECO:0000313" key="1">
    <source>
        <dbReference type="EMBL" id="ELA24495.1"/>
    </source>
</evidence>
<organism evidence="1">
    <name type="scientific">Colletotrichum fructicola (strain Nara gc5)</name>
    <name type="common">Anthracnose fungus</name>
    <name type="synonym">Colletotrichum gloeosporioides (strain Nara gc5)</name>
    <dbReference type="NCBI Taxonomy" id="1213859"/>
    <lineage>
        <taxon>Eukaryota</taxon>
        <taxon>Fungi</taxon>
        <taxon>Dikarya</taxon>
        <taxon>Ascomycota</taxon>
        <taxon>Pezizomycotina</taxon>
        <taxon>Sordariomycetes</taxon>
        <taxon>Hypocreomycetidae</taxon>
        <taxon>Glomerellales</taxon>
        <taxon>Glomerellaceae</taxon>
        <taxon>Colletotrichum</taxon>
        <taxon>Colletotrichum gloeosporioides species complex</taxon>
    </lineage>
</organism>
<gene>
    <name evidence="1" type="ORF">CGGC5_14036</name>
</gene>
<name>L2FE83_COLFN</name>
<dbReference type="InterPro" id="IPR011990">
    <property type="entry name" value="TPR-like_helical_dom_sf"/>
</dbReference>
<dbReference type="PANTHER" id="PTHR46082">
    <property type="entry name" value="ATP/GTP-BINDING PROTEIN-RELATED"/>
    <property type="match status" value="1"/>
</dbReference>
<protein>
    <submittedName>
        <fullName evidence="1">ATP gtp binding protein</fullName>
    </submittedName>
</protein>
<dbReference type="SUPFAM" id="SSF48452">
    <property type="entry name" value="TPR-like"/>
    <property type="match status" value="1"/>
</dbReference>
<dbReference type="HOGENOM" id="CLU_702090_0_0_1"/>
<dbReference type="Pfam" id="PF13374">
    <property type="entry name" value="TPR_10"/>
    <property type="match status" value="2"/>
</dbReference>
<accession>L2FE83</accession>
<dbReference type="EMBL" id="KB021259">
    <property type="protein sequence ID" value="ELA24495.1"/>
    <property type="molecule type" value="Genomic_DNA"/>
</dbReference>
<dbReference type="InterPro" id="IPR053137">
    <property type="entry name" value="NLR-like"/>
</dbReference>
<reference evidence="1" key="1">
    <citation type="submission" date="2012-08" db="EMBL/GenBank/DDBJ databases">
        <title>Genome analysis of Colletotrichum orbiculare and Colletotrichum fructicola.</title>
        <authorList>
            <person name="Gan P.H.P."/>
            <person name="Ikeda K."/>
            <person name="Irieda H."/>
            <person name="Narusaka M."/>
            <person name="O'Connell R.J."/>
            <person name="Narusaka Y."/>
            <person name="Takano Y."/>
            <person name="Kubo Y."/>
            <person name="Shirasu K."/>
        </authorList>
    </citation>
    <scope>NUCLEOTIDE SEQUENCE</scope>
    <source>
        <strain evidence="1">Nara gc5</strain>
    </source>
</reference>
<dbReference type="PANTHER" id="PTHR46082:SF11">
    <property type="entry name" value="AAA+ ATPASE DOMAIN-CONTAINING PROTEIN-RELATED"/>
    <property type="match status" value="1"/>
</dbReference>
<dbReference type="AlphaFoldDB" id="L2FE83"/>
<proteinExistence type="predicted"/>
<dbReference type="STRING" id="1213859.L2FE83"/>
<dbReference type="Gene3D" id="1.25.40.10">
    <property type="entry name" value="Tetratricopeptide repeat domain"/>
    <property type="match status" value="2"/>
</dbReference>